<name>A0A0E9X0T0_ANGAN</name>
<evidence type="ECO:0000256" key="1">
    <source>
        <dbReference type="SAM" id="MobiDB-lite"/>
    </source>
</evidence>
<reference evidence="2" key="1">
    <citation type="submission" date="2014-11" db="EMBL/GenBank/DDBJ databases">
        <authorList>
            <person name="Amaro Gonzalez C."/>
        </authorList>
    </citation>
    <scope>NUCLEOTIDE SEQUENCE</scope>
</reference>
<dbReference type="EMBL" id="GBXM01012368">
    <property type="protein sequence ID" value="JAH96209.1"/>
    <property type="molecule type" value="Transcribed_RNA"/>
</dbReference>
<organism evidence="2">
    <name type="scientific">Anguilla anguilla</name>
    <name type="common">European freshwater eel</name>
    <name type="synonym">Muraena anguilla</name>
    <dbReference type="NCBI Taxonomy" id="7936"/>
    <lineage>
        <taxon>Eukaryota</taxon>
        <taxon>Metazoa</taxon>
        <taxon>Chordata</taxon>
        <taxon>Craniata</taxon>
        <taxon>Vertebrata</taxon>
        <taxon>Euteleostomi</taxon>
        <taxon>Actinopterygii</taxon>
        <taxon>Neopterygii</taxon>
        <taxon>Teleostei</taxon>
        <taxon>Anguilliformes</taxon>
        <taxon>Anguillidae</taxon>
        <taxon>Anguilla</taxon>
    </lineage>
</organism>
<accession>A0A0E9X0T0</accession>
<dbReference type="AlphaFoldDB" id="A0A0E9X0T0"/>
<sequence>MLNKLEQDSPSLHCKGGGGDDLRLVRSRKKVTLCSKRNSNSTNV</sequence>
<reference evidence="2" key="2">
    <citation type="journal article" date="2015" name="Fish Shellfish Immunol.">
        <title>Early steps in the European eel (Anguilla anguilla)-Vibrio vulnificus interaction in the gills: Role of the RtxA13 toxin.</title>
        <authorList>
            <person name="Callol A."/>
            <person name="Pajuelo D."/>
            <person name="Ebbesson L."/>
            <person name="Teles M."/>
            <person name="MacKenzie S."/>
            <person name="Amaro C."/>
        </authorList>
    </citation>
    <scope>NUCLEOTIDE SEQUENCE</scope>
</reference>
<evidence type="ECO:0000313" key="2">
    <source>
        <dbReference type="EMBL" id="JAH96209.1"/>
    </source>
</evidence>
<proteinExistence type="predicted"/>
<feature type="region of interest" description="Disordered" evidence="1">
    <location>
        <begin position="1"/>
        <end position="21"/>
    </location>
</feature>
<protein>
    <submittedName>
        <fullName evidence="2">Uncharacterized protein</fullName>
    </submittedName>
</protein>